<proteinExistence type="predicted"/>
<gene>
    <name evidence="1" type="ORF">PAXRUDRAFT_132941</name>
</gene>
<protein>
    <submittedName>
        <fullName evidence="1">Unplaced genomic scaffold scaffold_50, whole genome shotgun sequence</fullName>
    </submittedName>
</protein>
<dbReference type="EMBL" id="KN824872">
    <property type="protein sequence ID" value="KIK99045.1"/>
    <property type="molecule type" value="Genomic_DNA"/>
</dbReference>
<sequence>MAVPLLGTCCHDLIPWPANMPQQWYSHCPVILIIISIPFSNIFPAVVHPSHQ</sequence>
<evidence type="ECO:0000313" key="2">
    <source>
        <dbReference type="Proteomes" id="UP000054538"/>
    </source>
</evidence>
<dbReference type="Proteomes" id="UP000054538">
    <property type="component" value="Unassembled WGS sequence"/>
</dbReference>
<dbReference type="AlphaFoldDB" id="A0A0D0ECA8"/>
<reference evidence="1 2" key="1">
    <citation type="submission" date="2014-04" db="EMBL/GenBank/DDBJ databases">
        <authorList>
            <consortium name="DOE Joint Genome Institute"/>
            <person name="Kuo A."/>
            <person name="Kohler A."/>
            <person name="Jargeat P."/>
            <person name="Nagy L.G."/>
            <person name="Floudas D."/>
            <person name="Copeland A."/>
            <person name="Barry K.W."/>
            <person name="Cichocki N."/>
            <person name="Veneault-Fourrey C."/>
            <person name="LaButti K."/>
            <person name="Lindquist E.A."/>
            <person name="Lipzen A."/>
            <person name="Lundell T."/>
            <person name="Morin E."/>
            <person name="Murat C."/>
            <person name="Sun H."/>
            <person name="Tunlid A."/>
            <person name="Henrissat B."/>
            <person name="Grigoriev I.V."/>
            <person name="Hibbett D.S."/>
            <person name="Martin F."/>
            <person name="Nordberg H.P."/>
            <person name="Cantor M.N."/>
            <person name="Hua S.X."/>
        </authorList>
    </citation>
    <scope>NUCLEOTIDE SEQUENCE [LARGE SCALE GENOMIC DNA]</scope>
    <source>
        <strain evidence="1 2">Ve08.2h10</strain>
    </source>
</reference>
<name>A0A0D0ECA8_9AGAM</name>
<organism evidence="1 2">
    <name type="scientific">Paxillus rubicundulus Ve08.2h10</name>
    <dbReference type="NCBI Taxonomy" id="930991"/>
    <lineage>
        <taxon>Eukaryota</taxon>
        <taxon>Fungi</taxon>
        <taxon>Dikarya</taxon>
        <taxon>Basidiomycota</taxon>
        <taxon>Agaricomycotina</taxon>
        <taxon>Agaricomycetes</taxon>
        <taxon>Agaricomycetidae</taxon>
        <taxon>Boletales</taxon>
        <taxon>Paxilineae</taxon>
        <taxon>Paxillaceae</taxon>
        <taxon>Paxillus</taxon>
    </lineage>
</organism>
<dbReference type="HOGENOM" id="CLU_3069336_0_0_1"/>
<keyword evidence="2" id="KW-1185">Reference proteome</keyword>
<reference evidence="2" key="2">
    <citation type="submission" date="2015-01" db="EMBL/GenBank/DDBJ databases">
        <title>Evolutionary Origins and Diversification of the Mycorrhizal Mutualists.</title>
        <authorList>
            <consortium name="DOE Joint Genome Institute"/>
            <consortium name="Mycorrhizal Genomics Consortium"/>
            <person name="Kohler A."/>
            <person name="Kuo A."/>
            <person name="Nagy L.G."/>
            <person name="Floudas D."/>
            <person name="Copeland A."/>
            <person name="Barry K.W."/>
            <person name="Cichocki N."/>
            <person name="Veneault-Fourrey C."/>
            <person name="LaButti K."/>
            <person name="Lindquist E.A."/>
            <person name="Lipzen A."/>
            <person name="Lundell T."/>
            <person name="Morin E."/>
            <person name="Murat C."/>
            <person name="Riley R."/>
            <person name="Ohm R."/>
            <person name="Sun H."/>
            <person name="Tunlid A."/>
            <person name="Henrissat B."/>
            <person name="Grigoriev I.V."/>
            <person name="Hibbett D.S."/>
            <person name="Martin F."/>
        </authorList>
    </citation>
    <scope>NUCLEOTIDE SEQUENCE [LARGE SCALE GENOMIC DNA]</scope>
    <source>
        <strain evidence="2">Ve08.2h10</strain>
    </source>
</reference>
<dbReference type="InParanoid" id="A0A0D0ECA8"/>
<evidence type="ECO:0000313" key="1">
    <source>
        <dbReference type="EMBL" id="KIK99045.1"/>
    </source>
</evidence>
<accession>A0A0D0ECA8</accession>